<dbReference type="OrthoDB" id="6513042at2759"/>
<dbReference type="GO" id="GO:0006369">
    <property type="term" value="P:termination of RNA polymerase II transcription"/>
    <property type="evidence" value="ECO:0007669"/>
    <property type="project" value="TreeGrafter"/>
</dbReference>
<dbReference type="Pfam" id="PF13087">
    <property type="entry name" value="AAA_12"/>
    <property type="match status" value="1"/>
</dbReference>
<gene>
    <name evidence="3" type="ORF">C2G38_2136718</name>
</gene>
<reference evidence="3 4" key="1">
    <citation type="submission" date="2018-06" db="EMBL/GenBank/DDBJ databases">
        <title>Comparative genomics reveals the genomic features of Rhizophagus irregularis, R. cerebriforme, R. diaphanum and Gigaspora rosea, and their symbiotic lifestyle signature.</title>
        <authorList>
            <person name="Morin E."/>
            <person name="San Clemente H."/>
            <person name="Chen E.C.H."/>
            <person name="De La Providencia I."/>
            <person name="Hainaut M."/>
            <person name="Kuo A."/>
            <person name="Kohler A."/>
            <person name="Murat C."/>
            <person name="Tang N."/>
            <person name="Roy S."/>
            <person name="Loubradou J."/>
            <person name="Henrissat B."/>
            <person name="Grigoriev I.V."/>
            <person name="Corradi N."/>
            <person name="Roux C."/>
            <person name="Martin F.M."/>
        </authorList>
    </citation>
    <scope>NUCLEOTIDE SEQUENCE [LARGE SCALE GENOMIC DNA]</scope>
    <source>
        <strain evidence="3 4">DAOM 194757</strain>
    </source>
</reference>
<dbReference type="InterPro" id="IPR027417">
    <property type="entry name" value="P-loop_NTPase"/>
</dbReference>
<evidence type="ECO:0000313" key="4">
    <source>
        <dbReference type="Proteomes" id="UP000266673"/>
    </source>
</evidence>
<dbReference type="SUPFAM" id="SSF52540">
    <property type="entry name" value="P-loop containing nucleoside triphosphate hydrolases"/>
    <property type="match status" value="1"/>
</dbReference>
<evidence type="ECO:0000259" key="2">
    <source>
        <dbReference type="Pfam" id="PF13087"/>
    </source>
</evidence>
<dbReference type="STRING" id="44941.A0A397W5Y5"/>
<protein>
    <recommendedName>
        <fullName evidence="5">P-loop containing nucleoside triphosphate hydrolase protein</fullName>
    </recommendedName>
</protein>
<dbReference type="CDD" id="cd18808">
    <property type="entry name" value="SF1_C_Upf1"/>
    <property type="match status" value="1"/>
</dbReference>
<dbReference type="InterPro" id="IPR011604">
    <property type="entry name" value="PDDEXK-like_dom_sf"/>
</dbReference>
<feature type="domain" description="DNA2/NAM7 helicase-like C-terminal" evidence="2">
    <location>
        <begin position="1064"/>
        <end position="1258"/>
    </location>
</feature>
<dbReference type="Gene3D" id="3.40.50.300">
    <property type="entry name" value="P-loop containing nucleotide triphosphate hydrolases"/>
    <property type="match status" value="2"/>
</dbReference>
<name>A0A397W5Y5_9GLOM</name>
<dbReference type="EMBL" id="QKWP01000031">
    <property type="protein sequence ID" value="RIB29678.1"/>
    <property type="molecule type" value="Genomic_DNA"/>
</dbReference>
<dbReference type="GO" id="GO:0004386">
    <property type="term" value="F:helicase activity"/>
    <property type="evidence" value="ECO:0007669"/>
    <property type="project" value="InterPro"/>
</dbReference>
<dbReference type="InterPro" id="IPR047187">
    <property type="entry name" value="SF1_C_Upf1"/>
</dbReference>
<dbReference type="GO" id="GO:0016604">
    <property type="term" value="C:nuclear body"/>
    <property type="evidence" value="ECO:0007669"/>
    <property type="project" value="TreeGrafter"/>
</dbReference>
<evidence type="ECO:0000259" key="1">
    <source>
        <dbReference type="Pfam" id="PF13086"/>
    </source>
</evidence>
<dbReference type="PANTHER" id="PTHR10887">
    <property type="entry name" value="DNA2/NAM7 HELICASE FAMILY"/>
    <property type="match status" value="1"/>
</dbReference>
<organism evidence="3 4">
    <name type="scientific">Gigaspora rosea</name>
    <dbReference type="NCBI Taxonomy" id="44941"/>
    <lineage>
        <taxon>Eukaryota</taxon>
        <taxon>Fungi</taxon>
        <taxon>Fungi incertae sedis</taxon>
        <taxon>Mucoromycota</taxon>
        <taxon>Glomeromycotina</taxon>
        <taxon>Glomeromycetes</taxon>
        <taxon>Diversisporales</taxon>
        <taxon>Gigasporaceae</taxon>
        <taxon>Gigaspora</taxon>
    </lineage>
</organism>
<dbReference type="Gene3D" id="3.90.320.10">
    <property type="match status" value="1"/>
</dbReference>
<keyword evidence="4" id="KW-1185">Reference proteome</keyword>
<evidence type="ECO:0000313" key="3">
    <source>
        <dbReference type="EMBL" id="RIB29678.1"/>
    </source>
</evidence>
<dbReference type="InterPro" id="IPR041679">
    <property type="entry name" value="DNA2/NAM7-like_C"/>
</dbReference>
<feature type="domain" description="DNA2/NAM7 helicase helicase" evidence="1">
    <location>
        <begin position="829"/>
        <end position="942"/>
    </location>
</feature>
<sequence length="1308" mass="151986">MSQLISDKQKEITISNLSNYCHFNCDKLLWNALKDKQNTEYSAALKEAFQRRSIEIKQNVFNHLKENVIDHNDKDPNKAHEILRVAQIGQFFYRLKFMVPDDLYNKLGIKEIVKLKIFIPDFVEVIEEDGEKRLRIWDAKASKEVHVSHQFQVASYAFLIDHIINLKKIRGISISRSGGLFLSSPENLKRQTFRIDFLFPKVERLLKNDLSRIASSSKVSWHYNARCKTCEFVNDCRKEAEGTMAMIPYLSMENALFLNRVFRSDVDIEDLRINISKLTINDKKEKEEKVEEEGQDFKYLIDYANSLTSDDKFNRKIKQIIKYDEDLKISPYLDVHETENAKFIGTPTATFPQKTDHNLVIAISLDPFDSYPFGWAICLYTSDGKITDFQKAESTSKDEKTLLAFISLMENFVKFLINIFQYLSKEKSRACIFVHSDQEKIAIQDSLIKLITLNSDEVSKEIRDEATQCLFNLFEDCSILLAVGCDDSESSELPDEWREFPRLIVLEHSVRENIAISVPGFYRVIDIWEKMVRPTLKDQELLKNLESHISNIDLENIYSKWDSCEDTINQSHLYRSEFVNAVIQAYYALLKELTNDIASKLIFYPQEFVLSEVKSFRNHYLGKLYFFKQFEAITTCSRIKQDRLNDFIRGESINGIRVKLDKFVKQEKNEWTALFIVLNHDSKSFVPEPKDYKEYILVEDTMQGTLKAIRFPDMKWKDKFFGYPLPVLALIDADVENNSIFKIQLKGKFKMKINNDATYRLYKRYIDFNSDKILNTLKEIDEQSNSLYLKLLKDPNKWGTSSISEGPNYSKKLKETALNLRDSFGMSPSQKDISASLLEKRLQIIWGPPGSGKTHFLALFVLWYLTTVNPQPAGKNNNFIIGITAFTRTAIDNLLERIARIKVKRQSDFLLARMVSKSTEKNTLDGVQDYEAKKLLRKITKSSIPDKHIIVGGTVWDWYKFREGWENWTGCDIMIIDEGSQLLTSDACVVVESLNQNHGKLIIAGDHMQLGPIIQNKYPDFSENHPLIFGSIQQCLMKKEDGTIFNEEDFFIKKRGKRDFGPCTLMLKDNWRMNDELNSFFQKIYGDDYISRNRFLALNFEDDKLSHIEHPTIRKMLLPGSGITLVKLSLKNHEALESLSEIILREEAEVVAKIVSAYFDAPRKTSQDSNKPSLFIVTPHHRQRYAIQSRVTNYLSNIEFNLCINTVEKMQGQEADLVIACFGFLDADEIARESDFLFDRNRWNVAISRARCKIILLTTEEVLYPKGMEIFTNKKTSEGWIYISMIESWVRQEEKEIIEWVIDENPVI</sequence>
<evidence type="ECO:0008006" key="5">
    <source>
        <dbReference type="Google" id="ProtNLM"/>
    </source>
</evidence>
<dbReference type="GO" id="GO:0001147">
    <property type="term" value="F:transcription termination site sequence-specific DNA binding"/>
    <property type="evidence" value="ECO:0007669"/>
    <property type="project" value="TreeGrafter"/>
</dbReference>
<dbReference type="InterPro" id="IPR045055">
    <property type="entry name" value="DNA2/NAM7-like"/>
</dbReference>
<dbReference type="PANTHER" id="PTHR10887:SF495">
    <property type="entry name" value="HELICASE SENATAXIN ISOFORM X1-RELATED"/>
    <property type="match status" value="1"/>
</dbReference>
<comment type="caution">
    <text evidence="3">The sequence shown here is derived from an EMBL/GenBank/DDBJ whole genome shotgun (WGS) entry which is preliminary data.</text>
</comment>
<proteinExistence type="predicted"/>
<dbReference type="Proteomes" id="UP000266673">
    <property type="component" value="Unassembled WGS sequence"/>
</dbReference>
<dbReference type="InterPro" id="IPR041677">
    <property type="entry name" value="DNA2/NAM7_AAA_11"/>
</dbReference>
<dbReference type="Pfam" id="PF13086">
    <property type="entry name" value="AAA_11"/>
    <property type="match status" value="1"/>
</dbReference>
<accession>A0A397W5Y5</accession>